<reference evidence="1 2" key="1">
    <citation type="submission" date="2019-03" db="EMBL/GenBank/DDBJ databases">
        <title>Genomic Encyclopedia of Type Strains, Phase IV (KMG-IV): sequencing the most valuable type-strain genomes for metagenomic binning, comparative biology and taxonomic classification.</title>
        <authorList>
            <person name="Goeker M."/>
        </authorList>
    </citation>
    <scope>NUCLEOTIDE SEQUENCE [LARGE SCALE GENOMIC DNA]</scope>
    <source>
        <strain evidence="1 2">LX-B</strain>
    </source>
</reference>
<dbReference type="EMBL" id="SLUN01000015">
    <property type="protein sequence ID" value="TCL66534.1"/>
    <property type="molecule type" value="Genomic_DNA"/>
</dbReference>
<gene>
    <name evidence="1" type="ORF">EDC14_101577</name>
</gene>
<comment type="caution">
    <text evidence="1">The sequence shown here is derived from an EMBL/GenBank/DDBJ whole genome shotgun (WGS) entry which is preliminary data.</text>
</comment>
<dbReference type="RefSeq" id="WP_132014771.1">
    <property type="nucleotide sequence ID" value="NZ_SLUN01000015.1"/>
</dbReference>
<evidence type="ECO:0000313" key="2">
    <source>
        <dbReference type="Proteomes" id="UP000295008"/>
    </source>
</evidence>
<dbReference type="OrthoDB" id="9775296at2"/>
<proteinExistence type="predicted"/>
<dbReference type="Gene3D" id="3.40.50.720">
    <property type="entry name" value="NAD(P)-binding Rossmann-like Domain"/>
    <property type="match status" value="1"/>
</dbReference>
<keyword evidence="2" id="KW-1185">Reference proteome</keyword>
<evidence type="ECO:0000313" key="1">
    <source>
        <dbReference type="EMBL" id="TCL66534.1"/>
    </source>
</evidence>
<dbReference type="SUPFAM" id="SSF51735">
    <property type="entry name" value="NAD(P)-binding Rossmann-fold domains"/>
    <property type="match status" value="1"/>
</dbReference>
<sequence length="61" mass="6232">MKDLREKVAVITGAGSGIGRALEPQPLRQRGGHFHRQAPGVSIPGLSGACRAVAATAKTLA</sequence>
<dbReference type="AlphaFoldDB" id="A0A4R1RK38"/>
<accession>A0A4R1RK38</accession>
<dbReference type="Proteomes" id="UP000295008">
    <property type="component" value="Unassembled WGS sequence"/>
</dbReference>
<protein>
    <submittedName>
        <fullName evidence="1">Uncharacterized protein</fullName>
    </submittedName>
</protein>
<dbReference type="InterPro" id="IPR036291">
    <property type="entry name" value="NAD(P)-bd_dom_sf"/>
</dbReference>
<organism evidence="1 2">
    <name type="scientific">Hydrogenispora ethanolica</name>
    <dbReference type="NCBI Taxonomy" id="1082276"/>
    <lineage>
        <taxon>Bacteria</taxon>
        <taxon>Bacillati</taxon>
        <taxon>Bacillota</taxon>
        <taxon>Hydrogenispora</taxon>
    </lineage>
</organism>
<name>A0A4R1RK38_HYDET</name>